<protein>
    <submittedName>
        <fullName evidence="1">Uncharacterized protein</fullName>
    </submittedName>
</protein>
<accession>I4EWZ5</accession>
<gene>
    <name evidence="1" type="ordered locus">MODMU_2479</name>
</gene>
<dbReference type="HOGENOM" id="CLU_2437574_0_0_11"/>
<name>I4EWZ5_MODI5</name>
<evidence type="ECO:0000313" key="2">
    <source>
        <dbReference type="Proteomes" id="UP000006461"/>
    </source>
</evidence>
<dbReference type="AlphaFoldDB" id="I4EWZ5"/>
<dbReference type="STRING" id="477641.MODMU_2479"/>
<dbReference type="OrthoDB" id="5192669at2"/>
<sequence length="90" mass="9564">MPSPTIVPTAVIDSRVPAGVGSRAAPFPVARSIGRRTGDRRFHLVDGDGASLCEAFTQQQLERLALSWAEVMAVARCRACEMLGSPSGRP</sequence>
<proteinExistence type="predicted"/>
<dbReference type="Proteomes" id="UP000006461">
    <property type="component" value="Chromosome"/>
</dbReference>
<reference evidence="1 2" key="1">
    <citation type="journal article" date="2012" name="J. Bacteriol.">
        <title>Genome Sequence of Radiation-Resistant Modestobacter marinus Strain BC501, a Representative Actinobacterium That Thrives on Calcareous Stone Surfaces.</title>
        <authorList>
            <person name="Normand P."/>
            <person name="Gury J."/>
            <person name="Pujic P."/>
            <person name="Chouaia B."/>
            <person name="Crotti E."/>
            <person name="Brusetti L."/>
            <person name="Daffonchio D."/>
            <person name="Vacherie B."/>
            <person name="Barbe V."/>
            <person name="Medigue C."/>
            <person name="Calteau A."/>
            <person name="Ghodhbane-Gtari F."/>
            <person name="Essoussi I."/>
            <person name="Nouioui I."/>
            <person name="Abbassi-Ghozzi I."/>
            <person name="Gtari M."/>
        </authorList>
    </citation>
    <scope>NUCLEOTIDE SEQUENCE [LARGE SCALE GENOMIC DNA]</scope>
    <source>
        <strain evidence="2">BC 501</strain>
    </source>
</reference>
<organism evidence="1 2">
    <name type="scientific">Modestobacter italicus (strain DSM 44449 / CECT 9708 / BC 501)</name>
    <dbReference type="NCBI Taxonomy" id="2732864"/>
    <lineage>
        <taxon>Bacteria</taxon>
        <taxon>Bacillati</taxon>
        <taxon>Actinomycetota</taxon>
        <taxon>Actinomycetes</taxon>
        <taxon>Geodermatophilales</taxon>
        <taxon>Geodermatophilaceae</taxon>
        <taxon>Modestobacter</taxon>
    </lineage>
</organism>
<dbReference type="EMBL" id="FO203431">
    <property type="protein sequence ID" value="CCH87908.1"/>
    <property type="molecule type" value="Genomic_DNA"/>
</dbReference>
<dbReference type="KEGG" id="mmar:MODMU_2479"/>
<keyword evidence="2" id="KW-1185">Reference proteome</keyword>
<evidence type="ECO:0000313" key="1">
    <source>
        <dbReference type="EMBL" id="CCH87908.1"/>
    </source>
</evidence>